<dbReference type="GO" id="GO:0042777">
    <property type="term" value="P:proton motive force-driven plasma membrane ATP synthesis"/>
    <property type="evidence" value="ECO:0007669"/>
    <property type="project" value="UniProtKB-UniRule"/>
</dbReference>
<dbReference type="PANTHER" id="PTHR11693">
    <property type="entry name" value="ATP SYNTHASE GAMMA CHAIN"/>
    <property type="match status" value="1"/>
</dbReference>
<organism evidence="12 13">
    <name type="scientific">Enhygromyxa salina</name>
    <dbReference type="NCBI Taxonomy" id="215803"/>
    <lineage>
        <taxon>Bacteria</taxon>
        <taxon>Pseudomonadati</taxon>
        <taxon>Myxococcota</taxon>
        <taxon>Polyangia</taxon>
        <taxon>Nannocystales</taxon>
        <taxon>Nannocystaceae</taxon>
        <taxon>Enhygromyxa</taxon>
    </lineage>
</organism>
<dbReference type="OrthoDB" id="9812769at2"/>
<comment type="similarity">
    <text evidence="3 10">Belongs to the ATPase gamma chain family.</text>
</comment>
<evidence type="ECO:0000256" key="3">
    <source>
        <dbReference type="ARBA" id="ARBA00007681"/>
    </source>
</evidence>
<proteinExistence type="inferred from homology"/>
<dbReference type="InterPro" id="IPR023632">
    <property type="entry name" value="ATP_synth_F1_gsu_CS"/>
</dbReference>
<evidence type="ECO:0000256" key="2">
    <source>
        <dbReference type="ARBA" id="ARBA00004170"/>
    </source>
</evidence>
<evidence type="ECO:0000256" key="7">
    <source>
        <dbReference type="ARBA" id="ARBA00023136"/>
    </source>
</evidence>
<evidence type="ECO:0000256" key="1">
    <source>
        <dbReference type="ARBA" id="ARBA00003456"/>
    </source>
</evidence>
<dbReference type="PRINTS" id="PR00126">
    <property type="entry name" value="ATPASEGAMMA"/>
</dbReference>
<dbReference type="Gene3D" id="3.40.1380.10">
    <property type="match status" value="1"/>
</dbReference>
<feature type="region of interest" description="Disordered" evidence="11">
    <location>
        <begin position="230"/>
        <end position="255"/>
    </location>
</feature>
<dbReference type="PANTHER" id="PTHR11693:SF22">
    <property type="entry name" value="ATP SYNTHASE SUBUNIT GAMMA, MITOCHONDRIAL"/>
    <property type="match status" value="1"/>
</dbReference>
<dbReference type="GO" id="GO:0005524">
    <property type="term" value="F:ATP binding"/>
    <property type="evidence" value="ECO:0007669"/>
    <property type="project" value="UniProtKB-UniRule"/>
</dbReference>
<accession>A0A2S9YKM8</accession>
<comment type="caution">
    <text evidence="12">The sequence shown here is derived from an EMBL/GenBank/DDBJ whole genome shotgun (WGS) entry which is preliminary data.</text>
</comment>
<gene>
    <name evidence="10 12" type="primary">atpG</name>
    <name evidence="12" type="ORF">ENSA7_44340</name>
</gene>
<evidence type="ECO:0000313" key="13">
    <source>
        <dbReference type="Proteomes" id="UP000238823"/>
    </source>
</evidence>
<dbReference type="PROSITE" id="PS00153">
    <property type="entry name" value="ATPASE_GAMMA"/>
    <property type="match status" value="1"/>
</dbReference>
<dbReference type="GO" id="GO:0045259">
    <property type="term" value="C:proton-transporting ATP synthase complex"/>
    <property type="evidence" value="ECO:0007669"/>
    <property type="project" value="UniProtKB-KW"/>
</dbReference>
<dbReference type="Pfam" id="PF00231">
    <property type="entry name" value="ATP-synt"/>
    <property type="match status" value="1"/>
</dbReference>
<evidence type="ECO:0000256" key="10">
    <source>
        <dbReference type="HAMAP-Rule" id="MF_00815"/>
    </source>
</evidence>
<dbReference type="Proteomes" id="UP000238823">
    <property type="component" value="Unassembled WGS sequence"/>
</dbReference>
<comment type="subunit">
    <text evidence="10">F-type ATPases have 2 components, CF(1) - the catalytic core - and CF(0) - the membrane proton channel. CF(1) has five subunits: alpha(3), beta(3), gamma(1), delta(1), epsilon(1). CF(0) has three main subunits: a, b and c.</text>
</comment>
<dbReference type="Gene3D" id="1.10.287.80">
    <property type="entry name" value="ATP synthase, gamma subunit, helix hairpin domain"/>
    <property type="match status" value="2"/>
</dbReference>
<evidence type="ECO:0000256" key="5">
    <source>
        <dbReference type="ARBA" id="ARBA00022781"/>
    </source>
</evidence>
<keyword evidence="8 10" id="KW-0139">CF(1)</keyword>
<comment type="subcellular location">
    <subcellularLocation>
        <location evidence="10">Cell membrane</location>
        <topology evidence="10">Peripheral membrane protein</topology>
    </subcellularLocation>
    <subcellularLocation>
        <location evidence="2">Membrane</location>
        <topology evidence="2">Peripheral membrane protein</topology>
    </subcellularLocation>
</comment>
<comment type="function">
    <text evidence="1 10">Produces ATP from ADP in the presence of a proton gradient across the membrane. The gamma chain is believed to be important in regulating ATPase activity and the flow of protons through the CF(0) complex.</text>
</comment>
<keyword evidence="10" id="KW-1003">Cell membrane</keyword>
<dbReference type="CDD" id="cd12151">
    <property type="entry name" value="F1-ATPase_gamma"/>
    <property type="match status" value="1"/>
</dbReference>
<sequence length="346" mass="37243">MANLKEIRNRIGTVKSTRKITSAMSRIAAARLRRAQTAMENARQYGVRMAAIVGEILRELDDPAAMHPMLRGAGGPAPATHLVMPGTPTKPGAVGFIVVTSERGLCGGFNSAVNRQVQREIKALREQGRDVHVLTVGRKGRAYLKTYGQVALAHHVAPTKSEEVVDTAKRVAFEAMALFAGTFTPEGAAADTSDEAGEPKPTVKVDEVRLVFNYFRNVITQEVRADRLLPVPIPESDESGDPSKDQAKAGDGQPRAAVTNAIRAFEPDTKQLLDHLLPVAVETAIQQALYNSVAAEVAARRTAMDSATDNATELIGELTLQYNRERQAAITSELMEIIGGAEALKS</sequence>
<dbReference type="EMBL" id="PVNL01000091">
    <property type="protein sequence ID" value="PRQ05665.1"/>
    <property type="molecule type" value="Genomic_DNA"/>
</dbReference>
<keyword evidence="5 10" id="KW-0375">Hydrogen ion transport</keyword>
<dbReference type="SUPFAM" id="SSF52943">
    <property type="entry name" value="ATP synthase (F1-ATPase), gamma subunit"/>
    <property type="match status" value="1"/>
</dbReference>
<name>A0A2S9YKM8_9BACT</name>
<keyword evidence="9 10" id="KW-0066">ATP synthesis</keyword>
<dbReference type="InterPro" id="IPR035968">
    <property type="entry name" value="ATP_synth_F1_ATPase_gsu"/>
</dbReference>
<evidence type="ECO:0000313" key="12">
    <source>
        <dbReference type="EMBL" id="PRQ05665.1"/>
    </source>
</evidence>
<dbReference type="GO" id="GO:0046933">
    <property type="term" value="F:proton-transporting ATP synthase activity, rotational mechanism"/>
    <property type="evidence" value="ECO:0007669"/>
    <property type="project" value="UniProtKB-UniRule"/>
</dbReference>
<keyword evidence="7 10" id="KW-0472">Membrane</keyword>
<evidence type="ECO:0000256" key="9">
    <source>
        <dbReference type="ARBA" id="ARBA00023310"/>
    </source>
</evidence>
<keyword evidence="6 10" id="KW-0406">Ion transport</keyword>
<dbReference type="InterPro" id="IPR000131">
    <property type="entry name" value="ATP_synth_F1_gsu"/>
</dbReference>
<evidence type="ECO:0000256" key="11">
    <source>
        <dbReference type="SAM" id="MobiDB-lite"/>
    </source>
</evidence>
<protein>
    <recommendedName>
        <fullName evidence="10">ATP synthase gamma chain</fullName>
    </recommendedName>
    <alternativeName>
        <fullName evidence="10">ATP synthase F1 sector gamma subunit</fullName>
    </alternativeName>
    <alternativeName>
        <fullName evidence="10">F-ATPase gamma subunit</fullName>
    </alternativeName>
</protein>
<dbReference type="RefSeq" id="WP_106091367.1">
    <property type="nucleotide sequence ID" value="NZ_PVNL01000091.1"/>
</dbReference>
<evidence type="ECO:0000256" key="8">
    <source>
        <dbReference type="ARBA" id="ARBA00023196"/>
    </source>
</evidence>
<dbReference type="HAMAP" id="MF_00815">
    <property type="entry name" value="ATP_synth_gamma_bact"/>
    <property type="match status" value="1"/>
</dbReference>
<evidence type="ECO:0000256" key="4">
    <source>
        <dbReference type="ARBA" id="ARBA00022448"/>
    </source>
</evidence>
<dbReference type="AlphaFoldDB" id="A0A2S9YKM8"/>
<dbReference type="GO" id="GO:0005886">
    <property type="term" value="C:plasma membrane"/>
    <property type="evidence" value="ECO:0007669"/>
    <property type="project" value="UniProtKB-SubCell"/>
</dbReference>
<dbReference type="NCBIfam" id="TIGR01146">
    <property type="entry name" value="ATPsyn_F1gamma"/>
    <property type="match status" value="1"/>
</dbReference>
<reference evidence="12 13" key="1">
    <citation type="submission" date="2018-03" db="EMBL/GenBank/DDBJ databases">
        <title>Draft Genome Sequences of the Obligatory Marine Myxobacteria Enhygromyxa salina SWB007.</title>
        <authorList>
            <person name="Poehlein A."/>
            <person name="Moghaddam J.A."/>
            <person name="Harms H."/>
            <person name="Alanjari M."/>
            <person name="Koenig G.M."/>
            <person name="Daniel R."/>
            <person name="Schaeberle T.F."/>
        </authorList>
    </citation>
    <scope>NUCLEOTIDE SEQUENCE [LARGE SCALE GENOMIC DNA]</scope>
    <source>
        <strain evidence="12 13">SWB007</strain>
    </source>
</reference>
<evidence type="ECO:0000256" key="6">
    <source>
        <dbReference type="ARBA" id="ARBA00023065"/>
    </source>
</evidence>
<keyword evidence="4 10" id="KW-0813">Transport</keyword>